<gene>
    <name evidence="1" type="ORF">K503DRAFT_391418</name>
</gene>
<sequence>MWRSYSCPLLHHSRFGGGAQHMCTQVIDWRKGHAKSYPLSQRESDGSPHRRIVYHLPVSLPVCVHMGTSSFRGAVALPDLTSSYVPSLESQIVVLLVYSHEFPLFCHQYDHLLRKAYVLLPLDISYALDIFGSKLTCALPVGRTPEPGEGPEGLLLSTGSHVWDFNKGVIARAENSYDRSSENPIIRKPGRLAHSSSSDDIISNYPRLPYAFN</sequence>
<keyword evidence="2" id="KW-1185">Reference proteome</keyword>
<dbReference type="OrthoDB" id="2684342at2759"/>
<dbReference type="Proteomes" id="UP000092154">
    <property type="component" value="Unassembled WGS sequence"/>
</dbReference>
<dbReference type="EMBL" id="KV448524">
    <property type="protein sequence ID" value="OAX35182.1"/>
    <property type="molecule type" value="Genomic_DNA"/>
</dbReference>
<dbReference type="AlphaFoldDB" id="A0A1B7MRD4"/>
<proteinExistence type="predicted"/>
<name>A0A1B7MRD4_9AGAM</name>
<accession>A0A1B7MRD4</accession>
<dbReference type="InParanoid" id="A0A1B7MRD4"/>
<evidence type="ECO:0000313" key="1">
    <source>
        <dbReference type="EMBL" id="OAX35182.1"/>
    </source>
</evidence>
<protein>
    <submittedName>
        <fullName evidence="1">Uncharacterized protein</fullName>
    </submittedName>
</protein>
<reference evidence="1 2" key="1">
    <citation type="submission" date="2016-06" db="EMBL/GenBank/DDBJ databases">
        <title>Comparative genomics of the ectomycorrhizal sister species Rhizopogon vinicolor and Rhizopogon vesiculosus (Basidiomycota: Boletales) reveals a divergence of the mating type B locus.</title>
        <authorList>
            <consortium name="DOE Joint Genome Institute"/>
            <person name="Mujic A.B."/>
            <person name="Kuo A."/>
            <person name="Tritt A."/>
            <person name="Lipzen A."/>
            <person name="Chen C."/>
            <person name="Johnson J."/>
            <person name="Sharma A."/>
            <person name="Barry K."/>
            <person name="Grigoriev I.V."/>
            <person name="Spatafora J.W."/>
        </authorList>
    </citation>
    <scope>NUCLEOTIDE SEQUENCE [LARGE SCALE GENOMIC DNA]</scope>
    <source>
        <strain evidence="1 2">AM-OR11-026</strain>
    </source>
</reference>
<organism evidence="1 2">
    <name type="scientific">Rhizopogon vinicolor AM-OR11-026</name>
    <dbReference type="NCBI Taxonomy" id="1314800"/>
    <lineage>
        <taxon>Eukaryota</taxon>
        <taxon>Fungi</taxon>
        <taxon>Dikarya</taxon>
        <taxon>Basidiomycota</taxon>
        <taxon>Agaricomycotina</taxon>
        <taxon>Agaricomycetes</taxon>
        <taxon>Agaricomycetidae</taxon>
        <taxon>Boletales</taxon>
        <taxon>Suillineae</taxon>
        <taxon>Rhizopogonaceae</taxon>
        <taxon>Rhizopogon</taxon>
    </lineage>
</organism>
<evidence type="ECO:0000313" key="2">
    <source>
        <dbReference type="Proteomes" id="UP000092154"/>
    </source>
</evidence>